<dbReference type="InterPro" id="IPR025528">
    <property type="entry name" value="BrnA_antitoxin"/>
</dbReference>
<dbReference type="EMBL" id="VXRY01000528">
    <property type="protein sequence ID" value="MXY34944.1"/>
    <property type="molecule type" value="Genomic_DNA"/>
</dbReference>
<reference evidence="1" key="1">
    <citation type="submission" date="2019-09" db="EMBL/GenBank/DDBJ databases">
        <title>Characterisation of the sponge microbiome using genome-centric metagenomics.</title>
        <authorList>
            <person name="Engelberts J.P."/>
            <person name="Robbins S.J."/>
            <person name="De Goeij J.M."/>
            <person name="Aranda M."/>
            <person name="Bell S.C."/>
            <person name="Webster N.S."/>
        </authorList>
    </citation>
    <scope>NUCLEOTIDE SEQUENCE</scope>
    <source>
        <strain evidence="1">SB0664_bin_43</strain>
    </source>
</reference>
<gene>
    <name evidence="1" type="ORF">F4Y60_12840</name>
</gene>
<evidence type="ECO:0000313" key="1">
    <source>
        <dbReference type="EMBL" id="MXY34944.1"/>
    </source>
</evidence>
<name>A0A6B0Y1L3_9RHOB</name>
<sequence>MNKRYNEPMALEQLAQLPDDQIDTSDIPELDEGWFARAKLTPPRTKPNVSLRVPPEVVEFFKAKNPKGYTARMAAVLVAYVQAHRSTSAQE</sequence>
<organism evidence="1">
    <name type="scientific">Boseongicola sp. SB0664_bin_43</name>
    <dbReference type="NCBI Taxonomy" id="2604844"/>
    <lineage>
        <taxon>Bacteria</taxon>
        <taxon>Pseudomonadati</taxon>
        <taxon>Pseudomonadota</taxon>
        <taxon>Alphaproteobacteria</taxon>
        <taxon>Rhodobacterales</taxon>
        <taxon>Paracoccaceae</taxon>
        <taxon>Boseongicola</taxon>
    </lineage>
</organism>
<proteinExistence type="predicted"/>
<comment type="caution">
    <text evidence="1">The sequence shown here is derived from an EMBL/GenBank/DDBJ whole genome shotgun (WGS) entry which is preliminary data.</text>
</comment>
<dbReference type="AlphaFoldDB" id="A0A6B0Y1L3"/>
<accession>A0A6B0Y1L3</accession>
<dbReference type="Pfam" id="PF14384">
    <property type="entry name" value="BrnA_antitoxin"/>
    <property type="match status" value="1"/>
</dbReference>
<protein>
    <submittedName>
        <fullName evidence="1">BrnA antitoxin family protein</fullName>
    </submittedName>
</protein>